<dbReference type="Proteomes" id="UP000434957">
    <property type="component" value="Unassembled WGS sequence"/>
</dbReference>
<accession>A0A6A4F4N3</accession>
<dbReference type="AlphaFoldDB" id="A0A6A4F4N3"/>
<feature type="region of interest" description="Disordered" evidence="1">
    <location>
        <begin position="148"/>
        <end position="167"/>
    </location>
</feature>
<keyword evidence="3" id="KW-1185">Reference proteome</keyword>
<gene>
    <name evidence="2" type="ORF">PR003_g13717</name>
</gene>
<organism evidence="2 3">
    <name type="scientific">Phytophthora rubi</name>
    <dbReference type="NCBI Taxonomy" id="129364"/>
    <lineage>
        <taxon>Eukaryota</taxon>
        <taxon>Sar</taxon>
        <taxon>Stramenopiles</taxon>
        <taxon>Oomycota</taxon>
        <taxon>Peronosporomycetes</taxon>
        <taxon>Peronosporales</taxon>
        <taxon>Peronosporaceae</taxon>
        <taxon>Phytophthora</taxon>
    </lineage>
</organism>
<name>A0A6A4F4N3_9STRA</name>
<comment type="caution">
    <text evidence="2">The sequence shown here is derived from an EMBL/GenBank/DDBJ whole genome shotgun (WGS) entry which is preliminary data.</text>
</comment>
<protein>
    <submittedName>
        <fullName evidence="2">Uncharacterized protein</fullName>
    </submittedName>
</protein>
<proteinExistence type="predicted"/>
<dbReference type="EMBL" id="QXFT01000875">
    <property type="protein sequence ID" value="KAE9334037.1"/>
    <property type="molecule type" value="Genomic_DNA"/>
</dbReference>
<reference evidence="2 3" key="1">
    <citation type="submission" date="2018-08" db="EMBL/GenBank/DDBJ databases">
        <title>Genomic investigation of the strawberry pathogen Phytophthora fragariae indicates pathogenicity is determined by transcriptional variation in three key races.</title>
        <authorList>
            <person name="Adams T.M."/>
            <person name="Armitage A.D."/>
            <person name="Sobczyk M.K."/>
            <person name="Bates H.J."/>
            <person name="Dunwell J.M."/>
            <person name="Nellist C.F."/>
            <person name="Harrison R.J."/>
        </authorList>
    </citation>
    <scope>NUCLEOTIDE SEQUENCE [LARGE SCALE GENOMIC DNA]</scope>
    <source>
        <strain evidence="2 3">SCRP333</strain>
    </source>
</reference>
<sequence>MATVLGPKEINTRKFTGWQEQGRALGLIWDTRAGTVTIPEDKTVKAQNRVQSLLNESRTTKTNLLRLVGSLRHVASCSPPARAFYQRLIAPATTARRHGRHQLTADVLEDLKWFRAILVHHDRFNGIPVSQFAGMTTSMVNMQFGRRSLRSGTSAPPIYPAPFSGRH</sequence>
<evidence type="ECO:0000313" key="2">
    <source>
        <dbReference type="EMBL" id="KAE9334037.1"/>
    </source>
</evidence>
<dbReference type="PANTHER" id="PTHR33050">
    <property type="entry name" value="REVERSE TRANSCRIPTASE DOMAIN-CONTAINING PROTEIN"/>
    <property type="match status" value="1"/>
</dbReference>
<dbReference type="PANTHER" id="PTHR33050:SF7">
    <property type="entry name" value="RIBONUCLEASE H"/>
    <property type="match status" value="1"/>
</dbReference>
<evidence type="ECO:0000256" key="1">
    <source>
        <dbReference type="SAM" id="MobiDB-lite"/>
    </source>
</evidence>
<evidence type="ECO:0000313" key="3">
    <source>
        <dbReference type="Proteomes" id="UP000434957"/>
    </source>
</evidence>
<dbReference type="InterPro" id="IPR052055">
    <property type="entry name" value="Hepadnavirus_pol/RT"/>
</dbReference>